<reference evidence="1 2" key="1">
    <citation type="submission" date="2023-03" db="EMBL/GenBank/DDBJ databases">
        <title>Isolation and description of six Streptomyces strains from soil environments, able to metabolize different microbial glucans.</title>
        <authorList>
            <person name="Widen T."/>
            <person name="Larsbrink J."/>
        </authorList>
    </citation>
    <scope>NUCLEOTIDE SEQUENCE [LARGE SCALE GENOMIC DNA]</scope>
    <source>
        <strain evidence="1 2">Mut1</strain>
    </source>
</reference>
<name>A0ABY9HT23_9ACTN</name>
<evidence type="ECO:0000313" key="1">
    <source>
        <dbReference type="EMBL" id="WLQ37244.1"/>
    </source>
</evidence>
<sequence>MLPDSHGYWFEEEVWDMSDGPESMKPCSKVWRFNKVCDPLWRLVTKELILARMCPPQ</sequence>
<dbReference type="EMBL" id="CP120997">
    <property type="protein sequence ID" value="WLQ37244.1"/>
    <property type="molecule type" value="Genomic_DNA"/>
</dbReference>
<dbReference type="Proteomes" id="UP001239522">
    <property type="component" value="Chromosome"/>
</dbReference>
<protein>
    <recommendedName>
        <fullName evidence="3">Transposase</fullName>
    </recommendedName>
</protein>
<accession>A0ABY9HT23</accession>
<evidence type="ECO:0000313" key="2">
    <source>
        <dbReference type="Proteomes" id="UP001239522"/>
    </source>
</evidence>
<organism evidence="1 2">
    <name type="scientific">Streptomyces castrisilvae</name>
    <dbReference type="NCBI Taxonomy" id="3033811"/>
    <lineage>
        <taxon>Bacteria</taxon>
        <taxon>Bacillati</taxon>
        <taxon>Actinomycetota</taxon>
        <taxon>Actinomycetes</taxon>
        <taxon>Kitasatosporales</taxon>
        <taxon>Streptomycetaceae</taxon>
        <taxon>Streptomyces</taxon>
    </lineage>
</organism>
<gene>
    <name evidence="1" type="ORF">P8A18_29095</name>
</gene>
<keyword evidence="2" id="KW-1185">Reference proteome</keyword>
<dbReference type="RefSeq" id="WP_306059284.1">
    <property type="nucleotide sequence ID" value="NZ_CP120997.1"/>
</dbReference>
<proteinExistence type="predicted"/>
<evidence type="ECO:0008006" key="3">
    <source>
        <dbReference type="Google" id="ProtNLM"/>
    </source>
</evidence>